<feature type="domain" description="Bro-N" evidence="2">
    <location>
        <begin position="18"/>
        <end position="129"/>
    </location>
</feature>
<name>A0ABW0SEW5_9RHOB</name>
<dbReference type="InterPro" id="IPR003497">
    <property type="entry name" value="BRO_N_domain"/>
</dbReference>
<reference evidence="4" key="1">
    <citation type="journal article" date="2019" name="Int. J. Syst. Evol. Microbiol.">
        <title>The Global Catalogue of Microorganisms (GCM) 10K type strain sequencing project: providing services to taxonomists for standard genome sequencing and annotation.</title>
        <authorList>
            <consortium name="The Broad Institute Genomics Platform"/>
            <consortium name="The Broad Institute Genome Sequencing Center for Infectious Disease"/>
            <person name="Wu L."/>
            <person name="Ma J."/>
        </authorList>
    </citation>
    <scope>NUCLEOTIDE SEQUENCE [LARGE SCALE GENOMIC DNA]</scope>
    <source>
        <strain evidence="4">KACC 11588</strain>
    </source>
</reference>
<comment type="caution">
    <text evidence="3">The sequence shown here is derived from an EMBL/GenBank/DDBJ whole genome shotgun (WGS) entry which is preliminary data.</text>
</comment>
<feature type="region of interest" description="Disordered" evidence="1">
    <location>
        <begin position="254"/>
        <end position="277"/>
    </location>
</feature>
<dbReference type="Pfam" id="PF02498">
    <property type="entry name" value="Bro-N"/>
    <property type="match status" value="1"/>
</dbReference>
<keyword evidence="4" id="KW-1185">Reference proteome</keyword>
<dbReference type="Proteomes" id="UP001596056">
    <property type="component" value="Unassembled WGS sequence"/>
</dbReference>
<evidence type="ECO:0000259" key="2">
    <source>
        <dbReference type="PROSITE" id="PS51750"/>
    </source>
</evidence>
<dbReference type="PROSITE" id="PS51750">
    <property type="entry name" value="BRO_N"/>
    <property type="match status" value="1"/>
</dbReference>
<proteinExistence type="predicted"/>
<evidence type="ECO:0000313" key="3">
    <source>
        <dbReference type="EMBL" id="MFC5567491.1"/>
    </source>
</evidence>
<evidence type="ECO:0000313" key="4">
    <source>
        <dbReference type="Proteomes" id="UP001596056"/>
    </source>
</evidence>
<gene>
    <name evidence="3" type="ORF">ACFPOC_13845</name>
</gene>
<protein>
    <submittedName>
        <fullName evidence="3">BRO family protein</fullName>
    </submittedName>
</protein>
<accession>A0ABW0SEW5</accession>
<dbReference type="SMART" id="SM01040">
    <property type="entry name" value="Bro-N"/>
    <property type="match status" value="1"/>
</dbReference>
<organism evidence="3 4">
    <name type="scientific">Rubellimicrobium aerolatum</name>
    <dbReference type="NCBI Taxonomy" id="490979"/>
    <lineage>
        <taxon>Bacteria</taxon>
        <taxon>Pseudomonadati</taxon>
        <taxon>Pseudomonadota</taxon>
        <taxon>Alphaproteobacteria</taxon>
        <taxon>Rhodobacterales</taxon>
        <taxon>Roseobacteraceae</taxon>
        <taxon>Rubellimicrobium</taxon>
    </lineage>
</organism>
<dbReference type="RefSeq" id="WP_342454172.1">
    <property type="nucleotide sequence ID" value="NZ_JAGGJP010000009.1"/>
</dbReference>
<sequence length="277" mass="30359">MGDDLIIFDFAADPTEDGEEVSQPVRIVMIDGEPWFVAADVCRVLGHSNPTMAVAGLDDDEKKVISADALHANGMTLSSAEGQRGGARKLIIISESGLYALVLTSRKPEAKRFRKWITSQVVPALRRTGRYEIEGREPEALMPSRPETVEGWLRLIELTRKVAGREAARALWAESPLPPLPEAARSRGRGPGDVMARFLIACCEPGGDNHFVRTSALWLAFEAWRAEAGEPGWPFPLFAKRMATIVRETPDLLGPEVEPAKSSASGYRGLRLKEDGE</sequence>
<dbReference type="EMBL" id="JBHSNA010000015">
    <property type="protein sequence ID" value="MFC5567491.1"/>
    <property type="molecule type" value="Genomic_DNA"/>
</dbReference>
<evidence type="ECO:0000256" key="1">
    <source>
        <dbReference type="SAM" id="MobiDB-lite"/>
    </source>
</evidence>
<dbReference type="PANTHER" id="PTHR36180">
    <property type="entry name" value="DNA-BINDING PROTEIN-RELATED-RELATED"/>
    <property type="match status" value="1"/>
</dbReference>
<dbReference type="PANTHER" id="PTHR36180:SF2">
    <property type="entry name" value="BRO FAMILY PROTEIN"/>
    <property type="match status" value="1"/>
</dbReference>